<protein>
    <submittedName>
        <fullName evidence="1">Uncharacterized protein</fullName>
    </submittedName>
</protein>
<sequence>MHVGAFNTGGLLLIEMKNLYVQYYGAWVTHEVRRKVTSFANLVLKKIKIRGLNYYTGNVRFRFSQRWMYP</sequence>
<name>A0A8J2JFF1_9HEXA</name>
<dbReference type="Proteomes" id="UP000708208">
    <property type="component" value="Unassembled WGS sequence"/>
</dbReference>
<reference evidence="1" key="1">
    <citation type="submission" date="2021-06" db="EMBL/GenBank/DDBJ databases">
        <authorList>
            <person name="Hodson N. C."/>
            <person name="Mongue J. A."/>
            <person name="Jaron S. K."/>
        </authorList>
    </citation>
    <scope>NUCLEOTIDE SEQUENCE</scope>
</reference>
<feature type="non-terminal residue" evidence="1">
    <location>
        <position position="70"/>
    </location>
</feature>
<comment type="caution">
    <text evidence="1">The sequence shown here is derived from an EMBL/GenBank/DDBJ whole genome shotgun (WGS) entry which is preliminary data.</text>
</comment>
<gene>
    <name evidence="1" type="ORF">AFUS01_LOCUS2631</name>
</gene>
<evidence type="ECO:0000313" key="1">
    <source>
        <dbReference type="EMBL" id="CAG7678699.1"/>
    </source>
</evidence>
<organism evidence="1 2">
    <name type="scientific">Allacma fusca</name>
    <dbReference type="NCBI Taxonomy" id="39272"/>
    <lineage>
        <taxon>Eukaryota</taxon>
        <taxon>Metazoa</taxon>
        <taxon>Ecdysozoa</taxon>
        <taxon>Arthropoda</taxon>
        <taxon>Hexapoda</taxon>
        <taxon>Collembola</taxon>
        <taxon>Symphypleona</taxon>
        <taxon>Sminthuridae</taxon>
        <taxon>Allacma</taxon>
    </lineage>
</organism>
<keyword evidence="2" id="KW-1185">Reference proteome</keyword>
<dbReference type="AlphaFoldDB" id="A0A8J2JFF1"/>
<accession>A0A8J2JFF1</accession>
<evidence type="ECO:0000313" key="2">
    <source>
        <dbReference type="Proteomes" id="UP000708208"/>
    </source>
</evidence>
<dbReference type="EMBL" id="CAJVCH010015187">
    <property type="protein sequence ID" value="CAG7678699.1"/>
    <property type="molecule type" value="Genomic_DNA"/>
</dbReference>
<proteinExistence type="predicted"/>